<evidence type="ECO:0000313" key="2">
    <source>
        <dbReference type="Proteomes" id="UP000225972"/>
    </source>
</evidence>
<gene>
    <name evidence="1" type="ORF">TRP8649_01407</name>
</gene>
<evidence type="ECO:0000313" key="1">
    <source>
        <dbReference type="EMBL" id="SMX27304.1"/>
    </source>
</evidence>
<sequence>MASDLYYVTSDGDVLDQVVSAHYGDALGGKVEAVLRANSGLAAEGAVLRAGLRIALPERGNQTPVETAQLWG</sequence>
<dbReference type="EMBL" id="FXXP01000001">
    <property type="protein sequence ID" value="SMX27304.1"/>
    <property type="molecule type" value="Genomic_DNA"/>
</dbReference>
<dbReference type="InterPro" id="IPR008861">
    <property type="entry name" value="GpX-like"/>
</dbReference>
<dbReference type="Proteomes" id="UP000225972">
    <property type="component" value="Unassembled WGS sequence"/>
</dbReference>
<organism evidence="1 2">
    <name type="scientific">Pelagimonas phthalicica</name>
    <dbReference type="NCBI Taxonomy" id="1037362"/>
    <lineage>
        <taxon>Bacteria</taxon>
        <taxon>Pseudomonadati</taxon>
        <taxon>Pseudomonadota</taxon>
        <taxon>Alphaproteobacteria</taxon>
        <taxon>Rhodobacterales</taxon>
        <taxon>Roseobacteraceae</taxon>
        <taxon>Pelagimonas</taxon>
    </lineage>
</organism>
<keyword evidence="2" id="KW-1185">Reference proteome</keyword>
<reference evidence="2" key="1">
    <citation type="submission" date="2017-05" db="EMBL/GenBank/DDBJ databases">
        <authorList>
            <person name="Rodrigo-Torres L."/>
            <person name="Arahal R. D."/>
            <person name="Lucena T."/>
        </authorList>
    </citation>
    <scope>NUCLEOTIDE SEQUENCE [LARGE SCALE GENOMIC DNA]</scope>
    <source>
        <strain evidence="2">CECT 8649</strain>
    </source>
</reference>
<name>A0A238JAR9_9RHOB</name>
<dbReference type="AlphaFoldDB" id="A0A238JAR9"/>
<protein>
    <submittedName>
        <fullName evidence="1">Phage Tail Protein X</fullName>
    </submittedName>
</protein>
<dbReference type="Pfam" id="PF05489">
    <property type="entry name" value="Phage_tail_X"/>
    <property type="match status" value="1"/>
</dbReference>
<dbReference type="RefSeq" id="WP_235871819.1">
    <property type="nucleotide sequence ID" value="NZ_FXXP01000001.1"/>
</dbReference>
<accession>A0A238JAR9</accession>
<proteinExistence type="predicted"/>